<dbReference type="Gene3D" id="1.10.287.1080">
    <property type="entry name" value="MazG-like"/>
    <property type="match status" value="1"/>
</dbReference>
<keyword evidence="2" id="KW-1185">Reference proteome</keyword>
<dbReference type="RefSeq" id="WP_189468386.1">
    <property type="nucleotide sequence ID" value="NZ_BMXS01000007.1"/>
</dbReference>
<name>A0ABQ2YRD3_9GAMM</name>
<protein>
    <submittedName>
        <fullName evidence="1">Uncharacterized protein</fullName>
    </submittedName>
</protein>
<evidence type="ECO:0000313" key="1">
    <source>
        <dbReference type="EMBL" id="GGX91089.1"/>
    </source>
</evidence>
<dbReference type="Proteomes" id="UP000653056">
    <property type="component" value="Unassembled WGS sequence"/>
</dbReference>
<accession>A0ABQ2YRD3</accession>
<organism evidence="1 2">
    <name type="scientific">Litchfieldella qijiaojingensis</name>
    <dbReference type="NCBI Taxonomy" id="980347"/>
    <lineage>
        <taxon>Bacteria</taxon>
        <taxon>Pseudomonadati</taxon>
        <taxon>Pseudomonadota</taxon>
        <taxon>Gammaproteobacteria</taxon>
        <taxon>Oceanospirillales</taxon>
        <taxon>Halomonadaceae</taxon>
        <taxon>Litchfieldella</taxon>
    </lineage>
</organism>
<gene>
    <name evidence="1" type="ORF">GCM10007160_18210</name>
</gene>
<dbReference type="SUPFAM" id="SSF101386">
    <property type="entry name" value="all-alpha NTP pyrophosphatases"/>
    <property type="match status" value="1"/>
</dbReference>
<reference evidence="2" key="1">
    <citation type="journal article" date="2019" name="Int. J. Syst. Evol. Microbiol.">
        <title>The Global Catalogue of Microorganisms (GCM) 10K type strain sequencing project: providing services to taxonomists for standard genome sequencing and annotation.</title>
        <authorList>
            <consortium name="The Broad Institute Genomics Platform"/>
            <consortium name="The Broad Institute Genome Sequencing Center for Infectious Disease"/>
            <person name="Wu L."/>
            <person name="Ma J."/>
        </authorList>
    </citation>
    <scope>NUCLEOTIDE SEQUENCE [LARGE SCALE GENOMIC DNA]</scope>
    <source>
        <strain evidence="2">KCTC 22228</strain>
    </source>
</reference>
<comment type="caution">
    <text evidence="1">The sequence shown here is derived from an EMBL/GenBank/DDBJ whole genome shotgun (WGS) entry which is preliminary data.</text>
</comment>
<dbReference type="EMBL" id="BMXS01000007">
    <property type="protein sequence ID" value="GGX91089.1"/>
    <property type="molecule type" value="Genomic_DNA"/>
</dbReference>
<sequence>MLESLEVAVVEWAKEKGIFEAADPLAQMKKTYEEVGELGMAVALSDHIDGDDGDIDEMLIDGIGDVTVTLIIQAHMRGLTLGQCLAHSYHVISKRTGRMVDGVFVKDE</sequence>
<proteinExistence type="predicted"/>
<evidence type="ECO:0000313" key="2">
    <source>
        <dbReference type="Proteomes" id="UP000653056"/>
    </source>
</evidence>